<accession>A0A292Q200</accession>
<feature type="non-terminal residue" evidence="2">
    <location>
        <position position="1"/>
    </location>
</feature>
<sequence length="105" mass="12289">SSCPRQHRNRPRDRHRDRSTSNKPSYPGRHRNRNRDRLYTKATELPRAAPKQPLRSTLRYGKILAWRRGRYCTDTVLAFSSQGRAPIPCSSRQANNWAQWVVTMG</sequence>
<dbReference type="Proteomes" id="UP001412239">
    <property type="component" value="Unassembled WGS sequence"/>
</dbReference>
<evidence type="ECO:0000313" key="2">
    <source>
        <dbReference type="EMBL" id="CUS12763.1"/>
    </source>
</evidence>
<proteinExistence type="predicted"/>
<protein>
    <submittedName>
        <fullName evidence="2">Uncharacterized protein</fullName>
    </submittedName>
</protein>
<dbReference type="EMBL" id="LN890984">
    <property type="protein sequence ID" value="CUS12763.1"/>
    <property type="molecule type" value="Genomic_DNA"/>
</dbReference>
<keyword evidence="3" id="KW-1185">Reference proteome</keyword>
<organism evidence="2 3">
    <name type="scientific">Tuber aestivum</name>
    <name type="common">summer truffle</name>
    <dbReference type="NCBI Taxonomy" id="59557"/>
    <lineage>
        <taxon>Eukaryota</taxon>
        <taxon>Fungi</taxon>
        <taxon>Dikarya</taxon>
        <taxon>Ascomycota</taxon>
        <taxon>Pezizomycotina</taxon>
        <taxon>Pezizomycetes</taxon>
        <taxon>Pezizales</taxon>
        <taxon>Tuberaceae</taxon>
        <taxon>Tuber</taxon>
    </lineage>
</organism>
<evidence type="ECO:0000256" key="1">
    <source>
        <dbReference type="SAM" id="MobiDB-lite"/>
    </source>
</evidence>
<name>A0A292Q200_9PEZI</name>
<gene>
    <name evidence="2" type="ORF">GSTUAT00003145001</name>
</gene>
<reference evidence="2" key="1">
    <citation type="submission" date="2015-10" db="EMBL/GenBank/DDBJ databases">
        <authorList>
            <person name="Regsiter A."/>
            <person name="william w."/>
        </authorList>
    </citation>
    <scope>NUCLEOTIDE SEQUENCE</scope>
    <source>
        <strain evidence="2">Montdore</strain>
    </source>
</reference>
<evidence type="ECO:0000313" key="3">
    <source>
        <dbReference type="Proteomes" id="UP001412239"/>
    </source>
</evidence>
<feature type="region of interest" description="Disordered" evidence="1">
    <location>
        <begin position="1"/>
        <end position="53"/>
    </location>
</feature>
<feature type="compositionally biased region" description="Basic residues" evidence="1">
    <location>
        <begin position="1"/>
        <end position="13"/>
    </location>
</feature>
<dbReference type="AlphaFoldDB" id="A0A292Q200"/>